<evidence type="ECO:0000313" key="2">
    <source>
        <dbReference type="Proteomes" id="UP001472677"/>
    </source>
</evidence>
<protein>
    <submittedName>
        <fullName evidence="1">Uncharacterized protein</fullName>
    </submittedName>
</protein>
<dbReference type="Pfam" id="PF01095">
    <property type="entry name" value="Pectinesterase"/>
    <property type="match status" value="1"/>
</dbReference>
<gene>
    <name evidence="1" type="ORF">V6N12_001376</name>
</gene>
<accession>A0ABR2AVU2</accession>
<reference evidence="1 2" key="1">
    <citation type="journal article" date="2024" name="G3 (Bethesda)">
        <title>Genome assembly of Hibiscus sabdariffa L. provides insights into metabolisms of medicinal natural products.</title>
        <authorList>
            <person name="Kim T."/>
        </authorList>
    </citation>
    <scope>NUCLEOTIDE SEQUENCE [LARGE SCALE GENOMIC DNA]</scope>
    <source>
        <strain evidence="1">TK-2024</strain>
        <tissue evidence="1">Old leaves</tissue>
    </source>
</reference>
<name>A0ABR2AVU2_9ROSI</name>
<evidence type="ECO:0000313" key="1">
    <source>
        <dbReference type="EMBL" id="KAK8498018.1"/>
    </source>
</evidence>
<organism evidence="1 2">
    <name type="scientific">Hibiscus sabdariffa</name>
    <name type="common">roselle</name>
    <dbReference type="NCBI Taxonomy" id="183260"/>
    <lineage>
        <taxon>Eukaryota</taxon>
        <taxon>Viridiplantae</taxon>
        <taxon>Streptophyta</taxon>
        <taxon>Embryophyta</taxon>
        <taxon>Tracheophyta</taxon>
        <taxon>Spermatophyta</taxon>
        <taxon>Magnoliopsida</taxon>
        <taxon>eudicotyledons</taxon>
        <taxon>Gunneridae</taxon>
        <taxon>Pentapetalae</taxon>
        <taxon>rosids</taxon>
        <taxon>malvids</taxon>
        <taxon>Malvales</taxon>
        <taxon>Malvaceae</taxon>
        <taxon>Malvoideae</taxon>
        <taxon>Hibiscus</taxon>
    </lineage>
</organism>
<comment type="caution">
    <text evidence="1">The sequence shown here is derived from an EMBL/GenBank/DDBJ whole genome shotgun (WGS) entry which is preliminary data.</text>
</comment>
<keyword evidence="2" id="KW-1185">Reference proteome</keyword>
<dbReference type="Proteomes" id="UP001472677">
    <property type="component" value="Unassembled WGS sequence"/>
</dbReference>
<dbReference type="SUPFAM" id="SSF51126">
    <property type="entry name" value="Pectin lyase-like"/>
    <property type="match status" value="1"/>
</dbReference>
<dbReference type="InterPro" id="IPR011050">
    <property type="entry name" value="Pectin_lyase_fold/virulence"/>
</dbReference>
<dbReference type="InterPro" id="IPR000070">
    <property type="entry name" value="Pectinesterase_cat"/>
</dbReference>
<dbReference type="EMBL" id="JBBPBM010000282">
    <property type="protein sequence ID" value="KAK8498018.1"/>
    <property type="molecule type" value="Genomic_DNA"/>
</dbReference>
<dbReference type="PANTHER" id="PTHR31707">
    <property type="entry name" value="PECTINESTERASE"/>
    <property type="match status" value="1"/>
</dbReference>
<proteinExistence type="predicted"/>
<dbReference type="Gene3D" id="2.160.20.10">
    <property type="entry name" value="Single-stranded right-handed beta-helix, Pectin lyase-like"/>
    <property type="match status" value="1"/>
</dbReference>
<sequence>MHEKDAVVEQELMPRSMFNEGGQLLTSWSPTTSKDDFVVSRDGSGMHKTINKAMATVARMGNGRRQRVIIYVKAGVYNEKVDIDNNLNNIMLVGDGIEQWCFRGWVLGKGHNF</sequence>
<dbReference type="InterPro" id="IPR012334">
    <property type="entry name" value="Pectin_lyas_fold"/>
</dbReference>